<accession>A0A8H7W353</accession>
<evidence type="ECO:0000313" key="2">
    <source>
        <dbReference type="EMBL" id="KAG4416006.1"/>
    </source>
</evidence>
<dbReference type="OrthoDB" id="3547155at2759"/>
<dbReference type="Proteomes" id="UP000664132">
    <property type="component" value="Unassembled WGS sequence"/>
</dbReference>
<evidence type="ECO:0000256" key="1">
    <source>
        <dbReference type="SAM" id="MobiDB-lite"/>
    </source>
</evidence>
<dbReference type="AlphaFoldDB" id="A0A8H7W353"/>
<feature type="compositionally biased region" description="Polar residues" evidence="1">
    <location>
        <begin position="23"/>
        <end position="36"/>
    </location>
</feature>
<feature type="region of interest" description="Disordered" evidence="1">
    <location>
        <begin position="1"/>
        <end position="52"/>
    </location>
</feature>
<name>A0A8H7W353_9HELO</name>
<sequence>MKRRAQPAAMADADPETGEAIPNTRTNASFFSQTKEPLSPKNGPRRKRKASTVDHMQSVYKGLIVDLVTEGSKGSLNILAGEHDDNHLVWKKSGKHRIFFCPDKVVNGETKTHVERDISIPKAELLRKDPELMIGQRVYNTFGNIELKAYLLLFGPSIVLDKPYVFLNLGDEIPGVGCPDLHCTFRLVEDWEFVARRADISHFDQNVVVNISRADVQADRRITYDLQNKKLASTCVKPTWGIEVAAAELFPRPSSSTTETPPRRRTRSSFAENDGIRVSSGQQSSVAMKMIGFGSEIGDTGLRADINVKFMLTD</sequence>
<feature type="compositionally biased region" description="Low complexity" evidence="1">
    <location>
        <begin position="251"/>
        <end position="260"/>
    </location>
</feature>
<dbReference type="EMBL" id="JAFJYH010000200">
    <property type="protein sequence ID" value="KAG4416006.1"/>
    <property type="molecule type" value="Genomic_DNA"/>
</dbReference>
<keyword evidence="3" id="KW-1185">Reference proteome</keyword>
<organism evidence="2 3">
    <name type="scientific">Cadophora malorum</name>
    <dbReference type="NCBI Taxonomy" id="108018"/>
    <lineage>
        <taxon>Eukaryota</taxon>
        <taxon>Fungi</taxon>
        <taxon>Dikarya</taxon>
        <taxon>Ascomycota</taxon>
        <taxon>Pezizomycotina</taxon>
        <taxon>Leotiomycetes</taxon>
        <taxon>Helotiales</taxon>
        <taxon>Ploettnerulaceae</taxon>
        <taxon>Cadophora</taxon>
    </lineage>
</organism>
<feature type="region of interest" description="Disordered" evidence="1">
    <location>
        <begin position="251"/>
        <end position="283"/>
    </location>
</feature>
<reference evidence="2" key="1">
    <citation type="submission" date="2021-02" db="EMBL/GenBank/DDBJ databases">
        <title>Genome sequence Cadophora malorum strain M34.</title>
        <authorList>
            <person name="Stefanovic E."/>
            <person name="Vu D."/>
            <person name="Scully C."/>
            <person name="Dijksterhuis J."/>
            <person name="Roader J."/>
            <person name="Houbraken J."/>
        </authorList>
    </citation>
    <scope>NUCLEOTIDE SEQUENCE</scope>
    <source>
        <strain evidence="2">M34</strain>
    </source>
</reference>
<gene>
    <name evidence="2" type="ORF">IFR04_010831</name>
</gene>
<comment type="caution">
    <text evidence="2">The sequence shown here is derived from an EMBL/GenBank/DDBJ whole genome shotgun (WGS) entry which is preliminary data.</text>
</comment>
<evidence type="ECO:0000313" key="3">
    <source>
        <dbReference type="Proteomes" id="UP000664132"/>
    </source>
</evidence>
<protein>
    <submittedName>
        <fullName evidence="2">Uncharacterized protein</fullName>
    </submittedName>
</protein>
<proteinExistence type="predicted"/>